<reference evidence="5" key="1">
    <citation type="journal article" date="2006" name="PLoS Biol.">
        <title>Macronuclear genome sequence of the ciliate Tetrahymena thermophila, a model eukaryote.</title>
        <authorList>
            <person name="Eisen J.A."/>
            <person name="Coyne R.S."/>
            <person name="Wu M."/>
            <person name="Wu D."/>
            <person name="Thiagarajan M."/>
            <person name="Wortman J.R."/>
            <person name="Badger J.H."/>
            <person name="Ren Q."/>
            <person name="Amedeo P."/>
            <person name="Jones K.M."/>
            <person name="Tallon L.J."/>
            <person name="Delcher A.L."/>
            <person name="Salzberg S.L."/>
            <person name="Silva J.C."/>
            <person name="Haas B.J."/>
            <person name="Majoros W.H."/>
            <person name="Farzad M."/>
            <person name="Carlton J.M."/>
            <person name="Smith R.K. Jr."/>
            <person name="Garg J."/>
            <person name="Pearlman R.E."/>
            <person name="Karrer K.M."/>
            <person name="Sun L."/>
            <person name="Manning G."/>
            <person name="Elde N.C."/>
            <person name="Turkewitz A.P."/>
            <person name="Asai D.J."/>
            <person name="Wilkes D.E."/>
            <person name="Wang Y."/>
            <person name="Cai H."/>
            <person name="Collins K."/>
            <person name="Stewart B.A."/>
            <person name="Lee S.R."/>
            <person name="Wilamowska K."/>
            <person name="Weinberg Z."/>
            <person name="Ruzzo W.L."/>
            <person name="Wloga D."/>
            <person name="Gaertig J."/>
            <person name="Frankel J."/>
            <person name="Tsao C.-C."/>
            <person name="Gorovsky M.A."/>
            <person name="Keeling P.J."/>
            <person name="Waller R.F."/>
            <person name="Patron N.J."/>
            <person name="Cherry J.M."/>
            <person name="Stover N.A."/>
            <person name="Krieger C.J."/>
            <person name="del Toro C."/>
            <person name="Ryder H.F."/>
            <person name="Williamson S.C."/>
            <person name="Barbeau R.A."/>
            <person name="Hamilton E.P."/>
            <person name="Orias E."/>
        </authorList>
    </citation>
    <scope>NUCLEOTIDE SEQUENCE [LARGE SCALE GENOMIC DNA]</scope>
    <source>
        <strain evidence="5">SB210</strain>
    </source>
</reference>
<dbReference type="SUPFAM" id="SSF57889">
    <property type="entry name" value="Cysteine-rich domain"/>
    <property type="match status" value="1"/>
</dbReference>
<sequence length="243" mass="27938">MYQQQKLKVQLQSLELDFGDISMHLSKISLSAQTTQARFTSSNQQSYLSRPSNQIDTGFVCPSGHILQESYQRVETCTCDSCFEPGFDGGNYVLSCSQCDYDLCLYCKEGYEDQKMQNICSNQGSKICPEGHYLTVRQLKQSNNTYCDNCFERADEYGSYTLRCKYCDFDICAGCESKYKLQKVLQCVNSHPLRLNFDRILRNMCDLCKTPCKKYGIYALTCEDCDFDICIKCKDQILKIRDS</sequence>
<evidence type="ECO:0000313" key="4">
    <source>
        <dbReference type="EMBL" id="EAR83511.1"/>
    </source>
</evidence>
<dbReference type="RefSeq" id="XP_001031174.1">
    <property type="nucleotide sequence ID" value="XM_001031174.2"/>
</dbReference>
<proteinExistence type="predicted"/>
<protein>
    <recommendedName>
        <fullName evidence="3">Phorbol-ester/DAG-type domain-containing protein</fullName>
    </recommendedName>
</protein>
<name>Q22E01_TETTS</name>
<dbReference type="HOGENOM" id="CLU_1144543_0_0_1"/>
<dbReference type="EMBL" id="GG662513">
    <property type="protein sequence ID" value="EAR83511.1"/>
    <property type="molecule type" value="Genomic_DNA"/>
</dbReference>
<keyword evidence="1" id="KW-0479">Metal-binding</keyword>
<keyword evidence="2" id="KW-0862">Zinc</keyword>
<dbReference type="PROSITE" id="PS50081">
    <property type="entry name" value="ZF_DAG_PE_2"/>
    <property type="match status" value="1"/>
</dbReference>
<evidence type="ECO:0000256" key="1">
    <source>
        <dbReference type="ARBA" id="ARBA00022723"/>
    </source>
</evidence>
<keyword evidence="5" id="KW-1185">Reference proteome</keyword>
<evidence type="ECO:0000313" key="5">
    <source>
        <dbReference type="Proteomes" id="UP000009168"/>
    </source>
</evidence>
<dbReference type="GO" id="GO:0046872">
    <property type="term" value="F:metal ion binding"/>
    <property type="evidence" value="ECO:0007669"/>
    <property type="project" value="UniProtKB-KW"/>
</dbReference>
<dbReference type="InterPro" id="IPR046349">
    <property type="entry name" value="C1-like_sf"/>
</dbReference>
<organism evidence="4 5">
    <name type="scientific">Tetrahymena thermophila (strain SB210)</name>
    <dbReference type="NCBI Taxonomy" id="312017"/>
    <lineage>
        <taxon>Eukaryota</taxon>
        <taxon>Sar</taxon>
        <taxon>Alveolata</taxon>
        <taxon>Ciliophora</taxon>
        <taxon>Intramacronucleata</taxon>
        <taxon>Oligohymenophorea</taxon>
        <taxon>Hymenostomatida</taxon>
        <taxon>Tetrahymenina</taxon>
        <taxon>Tetrahymenidae</taxon>
        <taxon>Tetrahymena</taxon>
    </lineage>
</organism>
<dbReference type="AlphaFoldDB" id="Q22E01"/>
<feature type="domain" description="Phorbol-ester/DAG-type" evidence="3">
    <location>
        <begin position="131"/>
        <end position="187"/>
    </location>
</feature>
<dbReference type="InParanoid" id="Q22E01"/>
<dbReference type="Proteomes" id="UP000009168">
    <property type="component" value="Unassembled WGS sequence"/>
</dbReference>
<accession>Q22E01</accession>
<dbReference type="KEGG" id="tet:TTHERM_00925580"/>
<dbReference type="GeneID" id="7843378"/>
<evidence type="ECO:0000259" key="3">
    <source>
        <dbReference type="PROSITE" id="PS50081"/>
    </source>
</evidence>
<gene>
    <name evidence="4" type="ORF">TTHERM_00925580</name>
</gene>
<dbReference type="InterPro" id="IPR002219">
    <property type="entry name" value="PKC_DAG/PE"/>
</dbReference>
<evidence type="ECO:0000256" key="2">
    <source>
        <dbReference type="ARBA" id="ARBA00022833"/>
    </source>
</evidence>